<evidence type="ECO:0000256" key="1">
    <source>
        <dbReference type="SAM" id="Phobius"/>
    </source>
</evidence>
<organism evidence="2 3">
    <name type="scientific">Candidatus Faecivivens stercoripullorum</name>
    <dbReference type="NCBI Taxonomy" id="2840805"/>
    <lineage>
        <taxon>Bacteria</taxon>
        <taxon>Bacillati</taxon>
        <taxon>Bacillota</taxon>
        <taxon>Clostridia</taxon>
        <taxon>Eubacteriales</taxon>
        <taxon>Oscillospiraceae</taxon>
        <taxon>Oscillospiraceae incertae sedis</taxon>
        <taxon>Candidatus Faecivivens</taxon>
    </lineage>
</organism>
<proteinExistence type="predicted"/>
<reference evidence="2" key="1">
    <citation type="submission" date="2020-10" db="EMBL/GenBank/DDBJ databases">
        <authorList>
            <person name="Gilroy R."/>
        </authorList>
    </citation>
    <scope>NUCLEOTIDE SEQUENCE</scope>
    <source>
        <strain evidence="2">ChiBcec7-5410</strain>
    </source>
</reference>
<comment type="caution">
    <text evidence="2">The sequence shown here is derived from an EMBL/GenBank/DDBJ whole genome shotgun (WGS) entry which is preliminary data.</text>
</comment>
<keyword evidence="1" id="KW-1133">Transmembrane helix</keyword>
<evidence type="ECO:0000313" key="2">
    <source>
        <dbReference type="EMBL" id="HIT95133.1"/>
    </source>
</evidence>
<reference evidence="2" key="2">
    <citation type="journal article" date="2021" name="PeerJ">
        <title>Extensive microbial diversity within the chicken gut microbiome revealed by metagenomics and culture.</title>
        <authorList>
            <person name="Gilroy R."/>
            <person name="Ravi A."/>
            <person name="Getino M."/>
            <person name="Pursley I."/>
            <person name="Horton D.L."/>
            <person name="Alikhan N.F."/>
            <person name="Baker D."/>
            <person name="Gharbi K."/>
            <person name="Hall N."/>
            <person name="Watson M."/>
            <person name="Adriaenssens E.M."/>
            <person name="Foster-Nyarko E."/>
            <person name="Jarju S."/>
            <person name="Secka A."/>
            <person name="Antonio M."/>
            <person name="Oren A."/>
            <person name="Chaudhuri R.R."/>
            <person name="La Ragione R."/>
            <person name="Hildebrand F."/>
            <person name="Pallen M.J."/>
        </authorList>
    </citation>
    <scope>NUCLEOTIDE SEQUENCE</scope>
    <source>
        <strain evidence="2">ChiBcec7-5410</strain>
    </source>
</reference>
<protein>
    <submittedName>
        <fullName evidence="2">LPXTG cell wall anchor domain-containing protein</fullName>
    </submittedName>
</protein>
<dbReference type="Proteomes" id="UP000824160">
    <property type="component" value="Unassembled WGS sequence"/>
</dbReference>
<evidence type="ECO:0000313" key="3">
    <source>
        <dbReference type="Proteomes" id="UP000824160"/>
    </source>
</evidence>
<keyword evidence="1" id="KW-0472">Membrane</keyword>
<name>A0A9D1H7J5_9FIRM</name>
<accession>A0A9D1H7J5</accession>
<dbReference type="NCBIfam" id="TIGR01167">
    <property type="entry name" value="LPXTG_anchor"/>
    <property type="match status" value="1"/>
</dbReference>
<gene>
    <name evidence="2" type="ORF">IAC43_08095</name>
</gene>
<dbReference type="AlphaFoldDB" id="A0A9D1H7J5"/>
<feature type="non-terminal residue" evidence="2">
    <location>
        <position position="1"/>
    </location>
</feature>
<feature type="transmembrane region" description="Helical" evidence="1">
    <location>
        <begin position="240"/>
        <end position="258"/>
    </location>
</feature>
<keyword evidence="1" id="KW-0812">Transmembrane</keyword>
<dbReference type="EMBL" id="DVLW01000222">
    <property type="protein sequence ID" value="HIT95133.1"/>
    <property type="molecule type" value="Genomic_DNA"/>
</dbReference>
<sequence length="265" mass="29305">FASNQSVYYSYTDKDGKVHQKLLDKNTYEQNKDNFTVYWYVLKYDDTDGFHIDGCIISKEDPTIVQTKYVYTFGQTTETTTGSVTAVVTSETTKQATADRITGEIQYSIPRMPEFTFSNHTVTTTAAVDLDYTYQYETVTELESVVTNTETIAPTIDPEIPVDTPVIEDDDTPLVETPDEEVIVDEEVIEDEDTPLTDAPVEEVIEDEETPLVEAAAEETIEDEVTPLAAAPQTGVTGSAGAAALPFMAAGAAILALFRRRRHND</sequence>